<reference evidence="11 12" key="1">
    <citation type="submission" date="2018-02" db="EMBL/GenBank/DDBJ databases">
        <title>Genomic analysis of the strain RR4-38 isolated from a seawater recirculating aquaculture system.</title>
        <authorList>
            <person name="Kim Y.-S."/>
            <person name="Jang Y.H."/>
            <person name="Kim K.-H."/>
        </authorList>
    </citation>
    <scope>NUCLEOTIDE SEQUENCE [LARGE SCALE GENOMIC DNA]</scope>
    <source>
        <strain evidence="11 12">RR4-38</strain>
    </source>
</reference>
<gene>
    <name evidence="7" type="primary">thrB</name>
    <name evidence="11" type="ORF">C5O00_08305</name>
</gene>
<dbReference type="GO" id="GO:0005737">
    <property type="term" value="C:cytoplasm"/>
    <property type="evidence" value="ECO:0007669"/>
    <property type="project" value="UniProtKB-SubCell"/>
</dbReference>
<dbReference type="Gene3D" id="3.30.230.10">
    <property type="match status" value="1"/>
</dbReference>
<dbReference type="InterPro" id="IPR013750">
    <property type="entry name" value="GHMP_kinase_C_dom"/>
</dbReference>
<dbReference type="InterPro" id="IPR020568">
    <property type="entry name" value="Ribosomal_Su5_D2-typ_SF"/>
</dbReference>
<keyword evidence="6 7" id="KW-0067">ATP-binding</keyword>
<evidence type="ECO:0000313" key="11">
    <source>
        <dbReference type="EMBL" id="AVI51178.1"/>
    </source>
</evidence>
<name>A0A2S0HX22_9FLAO</name>
<feature type="binding site" evidence="7">
    <location>
        <begin position="88"/>
        <end position="98"/>
    </location>
    <ligand>
        <name>ATP</name>
        <dbReference type="ChEBI" id="CHEBI:30616"/>
    </ligand>
</feature>
<dbReference type="PIRSF" id="PIRSF000676">
    <property type="entry name" value="Homoser_kin"/>
    <property type="match status" value="1"/>
</dbReference>
<organism evidence="11 12">
    <name type="scientific">Pukyongia salina</name>
    <dbReference type="NCBI Taxonomy" id="2094025"/>
    <lineage>
        <taxon>Bacteria</taxon>
        <taxon>Pseudomonadati</taxon>
        <taxon>Bacteroidota</taxon>
        <taxon>Flavobacteriia</taxon>
        <taxon>Flavobacteriales</taxon>
        <taxon>Flavobacteriaceae</taxon>
        <taxon>Pukyongia</taxon>
    </lineage>
</organism>
<dbReference type="GO" id="GO:0009088">
    <property type="term" value="P:threonine biosynthetic process"/>
    <property type="evidence" value="ECO:0007669"/>
    <property type="project" value="UniProtKB-UniRule"/>
</dbReference>
<dbReference type="PRINTS" id="PR00958">
    <property type="entry name" value="HOMSERKINASE"/>
</dbReference>
<feature type="domain" description="GHMP kinase C-terminal" evidence="10">
    <location>
        <begin position="208"/>
        <end position="285"/>
    </location>
</feature>
<dbReference type="InterPro" id="IPR036554">
    <property type="entry name" value="GHMP_kinase_C_sf"/>
</dbReference>
<sequence>MDQLQIFSPATVANVSCGYDAMAFALESLGDEMTFRKNDLGKTRIVKIEGADLPFESNKNVAAAVAKRMLQDAGANFGVDIEIVKKYKPGSGLGSSAASGAGAAFAINQLLNNRYTKLEQLKYAMFGEEVACGSQIADNVAAALYGGFVLIRSYEPLDIVSIPTPSQLFVTVIHPQIEIKTEDARNILPKEIPMKTAISQWANVGGLIAGLHSSDYDLIGRSLTDHVVEPYRKKFIPHFDALKRAALDHGALGAGISGSGPSVFALVKGAEMAEKIAAAFNEVYKDSAIDYRIYTSGIAKTGITLSNE</sequence>
<dbReference type="UniPathway" id="UPA00050">
    <property type="reaction ID" value="UER00064"/>
</dbReference>
<keyword evidence="5 7" id="KW-0418">Kinase</keyword>
<dbReference type="GO" id="GO:0004413">
    <property type="term" value="F:homoserine kinase activity"/>
    <property type="evidence" value="ECO:0007669"/>
    <property type="project" value="UniProtKB-UniRule"/>
</dbReference>
<comment type="catalytic activity">
    <reaction evidence="7">
        <text>L-homoserine + ATP = O-phospho-L-homoserine + ADP + H(+)</text>
        <dbReference type="Rhea" id="RHEA:13985"/>
        <dbReference type="ChEBI" id="CHEBI:15378"/>
        <dbReference type="ChEBI" id="CHEBI:30616"/>
        <dbReference type="ChEBI" id="CHEBI:57476"/>
        <dbReference type="ChEBI" id="CHEBI:57590"/>
        <dbReference type="ChEBI" id="CHEBI:456216"/>
        <dbReference type="EC" id="2.7.1.39"/>
    </reaction>
</comment>
<dbReference type="InterPro" id="IPR000870">
    <property type="entry name" value="Homoserine_kinase"/>
</dbReference>
<evidence type="ECO:0000313" key="12">
    <source>
        <dbReference type="Proteomes" id="UP000238442"/>
    </source>
</evidence>
<dbReference type="OrthoDB" id="9769912at2"/>
<dbReference type="PANTHER" id="PTHR20861:SF1">
    <property type="entry name" value="HOMOSERINE KINASE"/>
    <property type="match status" value="1"/>
</dbReference>
<accession>A0A2S0HX22</accession>
<keyword evidence="12" id="KW-1185">Reference proteome</keyword>
<evidence type="ECO:0000259" key="10">
    <source>
        <dbReference type="Pfam" id="PF08544"/>
    </source>
</evidence>
<evidence type="ECO:0000256" key="3">
    <source>
        <dbReference type="ARBA" id="ARBA00022697"/>
    </source>
</evidence>
<dbReference type="InterPro" id="IPR014721">
    <property type="entry name" value="Ribsml_uS5_D2-typ_fold_subgr"/>
</dbReference>
<comment type="pathway">
    <text evidence="7">Amino-acid biosynthesis; L-threonine biosynthesis; L-threonine from L-aspartate: step 4/5.</text>
</comment>
<dbReference type="EMBL" id="CP027062">
    <property type="protein sequence ID" value="AVI51178.1"/>
    <property type="molecule type" value="Genomic_DNA"/>
</dbReference>
<dbReference type="AlphaFoldDB" id="A0A2S0HX22"/>
<evidence type="ECO:0000256" key="1">
    <source>
        <dbReference type="ARBA" id="ARBA00022605"/>
    </source>
</evidence>
<proteinExistence type="inferred from homology"/>
<evidence type="ECO:0000256" key="8">
    <source>
        <dbReference type="NCBIfam" id="TIGR00191"/>
    </source>
</evidence>
<dbReference type="Pfam" id="PF00288">
    <property type="entry name" value="GHMP_kinases_N"/>
    <property type="match status" value="1"/>
</dbReference>
<comment type="subcellular location">
    <subcellularLocation>
        <location evidence="7">Cytoplasm</location>
    </subcellularLocation>
</comment>
<dbReference type="HAMAP" id="MF_00384">
    <property type="entry name" value="Homoser_kinase"/>
    <property type="match status" value="1"/>
</dbReference>
<keyword evidence="7" id="KW-0963">Cytoplasm</keyword>
<evidence type="ECO:0000256" key="6">
    <source>
        <dbReference type="ARBA" id="ARBA00022840"/>
    </source>
</evidence>
<dbReference type="NCBIfam" id="NF002288">
    <property type="entry name" value="PRK01212.1-4"/>
    <property type="match status" value="1"/>
</dbReference>
<dbReference type="RefSeq" id="WP_105216419.1">
    <property type="nucleotide sequence ID" value="NZ_CP027062.1"/>
</dbReference>
<keyword evidence="1 7" id="KW-0028">Amino-acid biosynthesis</keyword>
<comment type="similarity">
    <text evidence="7">Belongs to the GHMP kinase family. Homoserine kinase subfamily.</text>
</comment>
<evidence type="ECO:0000256" key="2">
    <source>
        <dbReference type="ARBA" id="ARBA00022679"/>
    </source>
</evidence>
<evidence type="ECO:0000256" key="5">
    <source>
        <dbReference type="ARBA" id="ARBA00022777"/>
    </source>
</evidence>
<keyword evidence="4 7" id="KW-0547">Nucleotide-binding</keyword>
<evidence type="ECO:0000256" key="7">
    <source>
        <dbReference type="HAMAP-Rule" id="MF_00384"/>
    </source>
</evidence>
<dbReference type="SUPFAM" id="SSF55060">
    <property type="entry name" value="GHMP Kinase, C-terminal domain"/>
    <property type="match status" value="1"/>
</dbReference>
<comment type="function">
    <text evidence="7">Catalyzes the ATP-dependent phosphorylation of L-homoserine to L-homoserine phosphate.</text>
</comment>
<dbReference type="Gene3D" id="3.30.70.890">
    <property type="entry name" value="GHMP kinase, C-terminal domain"/>
    <property type="match status" value="1"/>
</dbReference>
<feature type="domain" description="GHMP kinase N-terminal" evidence="9">
    <location>
        <begin position="60"/>
        <end position="147"/>
    </location>
</feature>
<dbReference type="GO" id="GO:0005524">
    <property type="term" value="F:ATP binding"/>
    <property type="evidence" value="ECO:0007669"/>
    <property type="project" value="UniProtKB-UniRule"/>
</dbReference>
<keyword evidence="3 7" id="KW-0791">Threonine biosynthesis</keyword>
<dbReference type="InterPro" id="IPR006204">
    <property type="entry name" value="GHMP_kinase_N_dom"/>
</dbReference>
<protein>
    <recommendedName>
        <fullName evidence="7 8">Homoserine kinase</fullName>
        <shortName evidence="7">HK</shortName>
        <shortName evidence="7">HSK</shortName>
        <ecNumber evidence="7 8">2.7.1.39</ecNumber>
    </recommendedName>
</protein>
<dbReference type="Proteomes" id="UP000238442">
    <property type="component" value="Chromosome"/>
</dbReference>
<dbReference type="SUPFAM" id="SSF54211">
    <property type="entry name" value="Ribosomal protein S5 domain 2-like"/>
    <property type="match status" value="1"/>
</dbReference>
<dbReference type="KEGG" id="aue:C5O00_08305"/>
<dbReference type="EC" id="2.7.1.39" evidence="7 8"/>
<dbReference type="NCBIfam" id="TIGR00191">
    <property type="entry name" value="thrB"/>
    <property type="match status" value="1"/>
</dbReference>
<evidence type="ECO:0000256" key="4">
    <source>
        <dbReference type="ARBA" id="ARBA00022741"/>
    </source>
</evidence>
<keyword evidence="2 7" id="KW-0808">Transferase</keyword>
<dbReference type="PANTHER" id="PTHR20861">
    <property type="entry name" value="HOMOSERINE/4-DIPHOSPHOCYTIDYL-2-C-METHYL-D-ERYTHRITOL KINASE"/>
    <property type="match status" value="1"/>
</dbReference>
<dbReference type="Pfam" id="PF08544">
    <property type="entry name" value="GHMP_kinases_C"/>
    <property type="match status" value="1"/>
</dbReference>
<evidence type="ECO:0000259" key="9">
    <source>
        <dbReference type="Pfam" id="PF00288"/>
    </source>
</evidence>